<name>A0A450YIJ2_9GAMM</name>
<sequence>MRYAENVTGSDSTKLKYLGWGGRRPASALEPPGQTRSLEAPRQGAVWIFLDGKAPDEGGKVTAYKVQRREEDPPGPDRGRQARPSGRKPAPSPANRAASSSCSAWASHR</sequence>
<gene>
    <name evidence="2" type="ORF">BECKSD772F_GA0070984_10898</name>
</gene>
<protein>
    <submittedName>
        <fullName evidence="2">Uncharacterized protein</fullName>
    </submittedName>
</protein>
<organism evidence="2">
    <name type="scientific">Candidatus Kentrum sp. SD</name>
    <dbReference type="NCBI Taxonomy" id="2126332"/>
    <lineage>
        <taxon>Bacteria</taxon>
        <taxon>Pseudomonadati</taxon>
        <taxon>Pseudomonadota</taxon>
        <taxon>Gammaproteobacteria</taxon>
        <taxon>Candidatus Kentrum</taxon>
    </lineage>
</organism>
<accession>A0A450YIJ2</accession>
<evidence type="ECO:0000256" key="1">
    <source>
        <dbReference type="SAM" id="MobiDB-lite"/>
    </source>
</evidence>
<feature type="compositionally biased region" description="Low complexity" evidence="1">
    <location>
        <begin position="93"/>
        <end position="109"/>
    </location>
</feature>
<dbReference type="EMBL" id="CAADFR010000089">
    <property type="protein sequence ID" value="VFK41283.1"/>
    <property type="molecule type" value="Genomic_DNA"/>
</dbReference>
<reference evidence="2" key="1">
    <citation type="submission" date="2019-02" db="EMBL/GenBank/DDBJ databases">
        <authorList>
            <person name="Gruber-Vodicka R. H."/>
            <person name="Seah K. B. B."/>
        </authorList>
    </citation>
    <scope>NUCLEOTIDE SEQUENCE</scope>
    <source>
        <strain evidence="2">BECK_S1321</strain>
    </source>
</reference>
<feature type="region of interest" description="Disordered" evidence="1">
    <location>
        <begin position="1"/>
        <end position="109"/>
    </location>
</feature>
<feature type="compositionally biased region" description="Basic and acidic residues" evidence="1">
    <location>
        <begin position="67"/>
        <end position="80"/>
    </location>
</feature>
<dbReference type="AlphaFoldDB" id="A0A450YIJ2"/>
<evidence type="ECO:0000313" key="2">
    <source>
        <dbReference type="EMBL" id="VFK41283.1"/>
    </source>
</evidence>
<proteinExistence type="predicted"/>